<evidence type="ECO:0000256" key="5">
    <source>
        <dbReference type="ARBA" id="ARBA00038306"/>
    </source>
</evidence>
<comment type="caution">
    <text evidence="8">The sequence shown here is derived from an EMBL/GenBank/DDBJ whole genome shotgun (WGS) entry which is preliminary data.</text>
</comment>
<dbReference type="GO" id="GO:0009279">
    <property type="term" value="C:cell outer membrane"/>
    <property type="evidence" value="ECO:0007669"/>
    <property type="project" value="UniProtKB-SubCell"/>
</dbReference>
<dbReference type="Gene3D" id="2.40.128.130">
    <property type="entry name" value="Autotransporter beta-domain"/>
    <property type="match status" value="1"/>
</dbReference>
<comment type="subcellular location">
    <subcellularLocation>
        <location evidence="1">Cell outer membrane</location>
    </subcellularLocation>
</comment>
<dbReference type="Proteomes" id="UP000305095">
    <property type="component" value="Unassembled WGS sequence"/>
</dbReference>
<accession>A0A4U6RRD6</accession>
<dbReference type="SUPFAM" id="SSF103515">
    <property type="entry name" value="Autotransporter"/>
    <property type="match status" value="1"/>
</dbReference>
<protein>
    <recommendedName>
        <fullName evidence="10">Outer membrane protein beta-barrel domain-containing protein</fullName>
    </recommendedName>
</protein>
<dbReference type="InterPro" id="IPR051692">
    <property type="entry name" value="OMP-like"/>
</dbReference>
<dbReference type="AlphaFoldDB" id="A0A4U6RRD6"/>
<dbReference type="InterPro" id="IPR036709">
    <property type="entry name" value="Autotransporte_beta_dom_sf"/>
</dbReference>
<dbReference type="PANTHER" id="PTHR34001">
    <property type="entry name" value="BLL7405 PROTEIN"/>
    <property type="match status" value="1"/>
</dbReference>
<organism evidence="8 9">
    <name type="scientific">Bradyrhizobium elkanii</name>
    <dbReference type="NCBI Taxonomy" id="29448"/>
    <lineage>
        <taxon>Bacteria</taxon>
        <taxon>Pseudomonadati</taxon>
        <taxon>Pseudomonadota</taxon>
        <taxon>Alphaproteobacteria</taxon>
        <taxon>Hyphomicrobiales</taxon>
        <taxon>Nitrobacteraceae</taxon>
        <taxon>Bradyrhizobium</taxon>
    </lineage>
</organism>
<evidence type="ECO:0000313" key="9">
    <source>
        <dbReference type="Proteomes" id="UP000305095"/>
    </source>
</evidence>
<dbReference type="InterPro" id="IPR005546">
    <property type="entry name" value="Autotransporte_beta"/>
</dbReference>
<proteinExistence type="inferred from homology"/>
<evidence type="ECO:0000256" key="3">
    <source>
        <dbReference type="ARBA" id="ARBA00023136"/>
    </source>
</evidence>
<evidence type="ECO:0008006" key="10">
    <source>
        <dbReference type="Google" id="ProtNLM"/>
    </source>
</evidence>
<comment type="similarity">
    <text evidence="5">Belongs to the Omp25/RopB family.</text>
</comment>
<reference evidence="8 9" key="1">
    <citation type="submission" date="2019-05" db="EMBL/GenBank/DDBJ databases">
        <title>Draft Genome of Bradyrhizobium elkanii strain SEMIA 938, Used in Commercial Inoculants for Lupinus spp. in Brazil.</title>
        <authorList>
            <person name="Hungria M."/>
            <person name="Delamuta J.R.M."/>
            <person name="Ribeiro R.A."/>
            <person name="Nogueira M.A."/>
        </authorList>
    </citation>
    <scope>NUCLEOTIDE SEQUENCE [LARGE SCALE GENOMIC DNA]</scope>
    <source>
        <strain evidence="8 9">Semia 938</strain>
    </source>
</reference>
<evidence type="ECO:0000259" key="7">
    <source>
        <dbReference type="Pfam" id="PF13505"/>
    </source>
</evidence>
<feature type="domain" description="Autotransporter" evidence="6">
    <location>
        <begin position="259"/>
        <end position="470"/>
    </location>
</feature>
<dbReference type="EMBL" id="SZZP01000025">
    <property type="protein sequence ID" value="TKV77174.1"/>
    <property type="molecule type" value="Genomic_DNA"/>
</dbReference>
<dbReference type="Pfam" id="PF13505">
    <property type="entry name" value="OMP_b-brl"/>
    <property type="match status" value="1"/>
</dbReference>
<evidence type="ECO:0000256" key="4">
    <source>
        <dbReference type="ARBA" id="ARBA00023237"/>
    </source>
</evidence>
<evidence type="ECO:0000256" key="1">
    <source>
        <dbReference type="ARBA" id="ARBA00004442"/>
    </source>
</evidence>
<dbReference type="InterPro" id="IPR027385">
    <property type="entry name" value="Beta-barrel_OMP"/>
</dbReference>
<dbReference type="SUPFAM" id="SSF56925">
    <property type="entry name" value="OMPA-like"/>
    <property type="match status" value="1"/>
</dbReference>
<dbReference type="Gene3D" id="2.40.160.20">
    <property type="match status" value="1"/>
</dbReference>
<sequence>MFHPGALAWGGADLWRPWMDAPRTRSALIPSMMPTEAPVGSNRRRACSAPTERHWQTRVRPFLLGTAASLVSGNVAIAADRIHLGFDGYRSATNDYCINASSVQGDPQTDFMWRFSKSGTLTGGPTFLDLRTDTATEVFPPSFDDHEKFRAWGTVLGPLIGEKSISNDVNAFRDQVCSISPPPPPPPSPMPVPHANLARALGTDFARSYFISDAILAGFNQYASIATNPSYASMGHGWHAWVTPRQVNFTDRLVGLTSQGTLSELTYGLDYRVSPDLVAGFAFNPESTKVTYDGLNASIYQSGIGGGPYLGWLISPTTLFDAWLGYARLDRAFDVFGHGANMPVDRVFLSASLTQIVDTPWMRFVPRFTVFHGHDDVAGVTSGQGFPIPGQAYSWGHIEGSMEVNRDFVFDQRLVLQPFVQATLRYDTQQLVDTITTIDGTEIGLSRWHGQLRGGVRAQLGPQAELWLSGGYLSFFTPGIDAWEAKAHFRMRFDEMSSALAAYIPVKAPLPAAPFSWTGCSAGVSAGYGSAKTHFFSEPNGAIIDFAQRNGVLPEIAAQQAGSINTQRAGGLTAGAGLSCNVQYDKTVIGLETDINYTDLQSSELRGPFPLAAGVSTTWENGFHSNYLGTVRGRLGFLANQSNMLYVTAGLAYADYAFSTATDFPGFSGFRFAGSDSRVKPGWTAGIGWEAVVSGPWTAKLEYLYVDLGDRTAPAPQNVGALSPYAWDHSAKLTENIVRVGLSYKLTGPPSSSSGWFSR</sequence>
<evidence type="ECO:0000313" key="8">
    <source>
        <dbReference type="EMBL" id="TKV77174.1"/>
    </source>
</evidence>
<dbReference type="InterPro" id="IPR011250">
    <property type="entry name" value="OMP/PagP_B-barrel"/>
</dbReference>
<evidence type="ECO:0000259" key="6">
    <source>
        <dbReference type="Pfam" id="PF03797"/>
    </source>
</evidence>
<feature type="domain" description="Outer membrane protein beta-barrel" evidence="7">
    <location>
        <begin position="524"/>
        <end position="744"/>
    </location>
</feature>
<name>A0A4U6RRD6_BRAEL</name>
<evidence type="ECO:0000256" key="2">
    <source>
        <dbReference type="ARBA" id="ARBA00022729"/>
    </source>
</evidence>
<dbReference type="Pfam" id="PF03797">
    <property type="entry name" value="Autotransporter"/>
    <property type="match status" value="1"/>
</dbReference>
<keyword evidence="3" id="KW-0472">Membrane</keyword>
<keyword evidence="4" id="KW-0998">Cell outer membrane</keyword>
<gene>
    <name evidence="8" type="ORF">FDV58_32055</name>
</gene>
<dbReference type="PANTHER" id="PTHR34001:SF3">
    <property type="entry name" value="BLL7405 PROTEIN"/>
    <property type="match status" value="1"/>
</dbReference>
<keyword evidence="2" id="KW-0732">Signal</keyword>